<keyword evidence="3" id="KW-1185">Reference proteome</keyword>
<protein>
    <submittedName>
        <fullName evidence="2">Uncharacterized protein</fullName>
    </submittedName>
</protein>
<evidence type="ECO:0000313" key="2">
    <source>
        <dbReference type="EMBL" id="TWU09978.1"/>
    </source>
</evidence>
<dbReference type="Proteomes" id="UP000319908">
    <property type="component" value="Unassembled WGS sequence"/>
</dbReference>
<comment type="caution">
    <text evidence="2">The sequence shown here is derived from an EMBL/GenBank/DDBJ whole genome shotgun (WGS) entry which is preliminary data.</text>
</comment>
<keyword evidence="1" id="KW-0812">Transmembrane</keyword>
<gene>
    <name evidence="2" type="ORF">Poly21_53070</name>
</gene>
<sequence length="34" mass="3942">MEIIQFFLFIFFLFVLGTMFGGLHLIESILSFLG</sequence>
<dbReference type="AlphaFoldDB" id="A0A5C6BD42"/>
<reference evidence="2 3" key="1">
    <citation type="journal article" date="2020" name="Antonie Van Leeuwenhoek">
        <title>Rhodopirellula heiligendammensis sp. nov., Rhodopirellula pilleata sp. nov., and Rhodopirellula solitaria sp. nov. isolated from natural or artificial marine surfaces in Northern Germany and California, USA, and emended description of the genus Rhodopirellula.</title>
        <authorList>
            <person name="Kallscheuer N."/>
            <person name="Wiegand S."/>
            <person name="Jogler M."/>
            <person name="Boedeker C."/>
            <person name="Peeters S.H."/>
            <person name="Rast P."/>
            <person name="Heuer A."/>
            <person name="Jetten M.S.M."/>
            <person name="Rohde M."/>
            <person name="Jogler C."/>
        </authorList>
    </citation>
    <scope>NUCLEOTIDE SEQUENCE [LARGE SCALE GENOMIC DNA]</scope>
    <source>
        <strain evidence="2 3">Poly21</strain>
    </source>
</reference>
<keyword evidence="1" id="KW-1133">Transmembrane helix</keyword>
<name>A0A5C6BD42_9BACT</name>
<evidence type="ECO:0000313" key="3">
    <source>
        <dbReference type="Proteomes" id="UP000319908"/>
    </source>
</evidence>
<evidence type="ECO:0000256" key="1">
    <source>
        <dbReference type="SAM" id="Phobius"/>
    </source>
</evidence>
<feature type="transmembrane region" description="Helical" evidence="1">
    <location>
        <begin position="6"/>
        <end position="26"/>
    </location>
</feature>
<keyword evidence="1" id="KW-0472">Membrane</keyword>
<accession>A0A5C6BD42</accession>
<dbReference type="EMBL" id="SJPU01000005">
    <property type="protein sequence ID" value="TWU09978.1"/>
    <property type="molecule type" value="Genomic_DNA"/>
</dbReference>
<organism evidence="2 3">
    <name type="scientific">Allorhodopirellula heiligendammensis</name>
    <dbReference type="NCBI Taxonomy" id="2714739"/>
    <lineage>
        <taxon>Bacteria</taxon>
        <taxon>Pseudomonadati</taxon>
        <taxon>Planctomycetota</taxon>
        <taxon>Planctomycetia</taxon>
        <taxon>Pirellulales</taxon>
        <taxon>Pirellulaceae</taxon>
        <taxon>Allorhodopirellula</taxon>
    </lineage>
</organism>
<proteinExistence type="predicted"/>